<keyword evidence="2" id="KW-1133">Transmembrane helix</keyword>
<proteinExistence type="predicted"/>
<dbReference type="EMBL" id="BPWL01000007">
    <property type="protein sequence ID" value="GJJ11899.1"/>
    <property type="molecule type" value="Genomic_DNA"/>
</dbReference>
<evidence type="ECO:0000313" key="3">
    <source>
        <dbReference type="EMBL" id="GJJ11899.1"/>
    </source>
</evidence>
<feature type="transmembrane region" description="Helical" evidence="2">
    <location>
        <begin position="68"/>
        <end position="90"/>
    </location>
</feature>
<gene>
    <name evidence="3" type="ORF">Clacol_006137</name>
</gene>
<dbReference type="Proteomes" id="UP001050691">
    <property type="component" value="Unassembled WGS sequence"/>
</dbReference>
<feature type="region of interest" description="Disordered" evidence="1">
    <location>
        <begin position="213"/>
        <end position="237"/>
    </location>
</feature>
<organism evidence="3 4">
    <name type="scientific">Clathrus columnatus</name>
    <dbReference type="NCBI Taxonomy" id="1419009"/>
    <lineage>
        <taxon>Eukaryota</taxon>
        <taxon>Fungi</taxon>
        <taxon>Dikarya</taxon>
        <taxon>Basidiomycota</taxon>
        <taxon>Agaricomycotina</taxon>
        <taxon>Agaricomycetes</taxon>
        <taxon>Phallomycetidae</taxon>
        <taxon>Phallales</taxon>
        <taxon>Clathraceae</taxon>
        <taxon>Clathrus</taxon>
    </lineage>
</organism>
<sequence length="327" mass="35916">MGCSDPNSVLNAGSCVKATCKAGTSVVSELGVCLSDLVVVPNPSAPAPLPTFTPPPPVVVHSGSSRLAWWQILLMALGCAFIFVVFLWLWRRHARKQRAKQTAIFATKLKQRATWRTRLADIFRGHKFFHRENDYEKVQRLREKEAARHALEMNKLENVYAKSLAGSSTGLVRQPSLTSLDIGGGDYNNNNNQSRGALRAANRTSAMSLYSQVTGLPRSGPEPKQPTRDLDVENGGNLINSRFSVTTAATTMYHHHIPEDLPPMPQIAPQPRRSPSLTEAQEYAESQRGDVNPPSLQSSQSFWLIPIDPLVPNHTGSSTGTHYVASN</sequence>
<dbReference type="AlphaFoldDB" id="A0AAV5AFD9"/>
<comment type="caution">
    <text evidence="3">The sequence shown here is derived from an EMBL/GenBank/DDBJ whole genome shotgun (WGS) entry which is preliminary data.</text>
</comment>
<keyword evidence="2" id="KW-0812">Transmembrane</keyword>
<keyword evidence="2" id="KW-0472">Membrane</keyword>
<evidence type="ECO:0000256" key="2">
    <source>
        <dbReference type="SAM" id="Phobius"/>
    </source>
</evidence>
<protein>
    <submittedName>
        <fullName evidence="3">Uncharacterized protein</fullName>
    </submittedName>
</protein>
<name>A0AAV5AFD9_9AGAM</name>
<keyword evidence="4" id="KW-1185">Reference proteome</keyword>
<reference evidence="3" key="1">
    <citation type="submission" date="2021-10" db="EMBL/GenBank/DDBJ databases">
        <title>De novo Genome Assembly of Clathrus columnatus (Basidiomycota, Fungi) Using Illumina and Nanopore Sequence Data.</title>
        <authorList>
            <person name="Ogiso-Tanaka E."/>
            <person name="Itagaki H."/>
            <person name="Hosoya T."/>
            <person name="Hosaka K."/>
        </authorList>
    </citation>
    <scope>NUCLEOTIDE SEQUENCE</scope>
    <source>
        <strain evidence="3">MO-923</strain>
    </source>
</reference>
<feature type="region of interest" description="Disordered" evidence="1">
    <location>
        <begin position="256"/>
        <end position="297"/>
    </location>
</feature>
<evidence type="ECO:0000313" key="4">
    <source>
        <dbReference type="Proteomes" id="UP001050691"/>
    </source>
</evidence>
<evidence type="ECO:0000256" key="1">
    <source>
        <dbReference type="SAM" id="MobiDB-lite"/>
    </source>
</evidence>
<accession>A0AAV5AFD9</accession>